<keyword evidence="5" id="KW-1185">Reference proteome</keyword>
<dbReference type="InterPro" id="IPR036265">
    <property type="entry name" value="HIT-like_sf"/>
</dbReference>
<dbReference type="AlphaFoldDB" id="A0A364NAL2"/>
<dbReference type="EC" id="2.7.7.53" evidence="4"/>
<dbReference type="Pfam" id="PF19327">
    <property type="entry name" value="Ap4A_phos_N"/>
    <property type="match status" value="1"/>
</dbReference>
<evidence type="ECO:0000259" key="3">
    <source>
        <dbReference type="Pfam" id="PF19327"/>
    </source>
</evidence>
<protein>
    <submittedName>
        <fullName evidence="4">Ap4a phosphorylase 2</fullName>
        <ecNumber evidence="4">2.7.7.53</ecNumber>
    </submittedName>
</protein>
<evidence type="ECO:0000313" key="4">
    <source>
        <dbReference type="EMBL" id="RAR14384.1"/>
    </source>
</evidence>
<feature type="region of interest" description="Disordered" evidence="1">
    <location>
        <begin position="81"/>
        <end position="109"/>
    </location>
</feature>
<dbReference type="PANTHER" id="PTHR38420:SF1">
    <property type="entry name" value="PUTATIVE (AFU_ORTHOLOGUE AFUA_5G14690)-RELATED"/>
    <property type="match status" value="1"/>
</dbReference>
<dbReference type="GO" id="GO:0005524">
    <property type="term" value="F:ATP binding"/>
    <property type="evidence" value="ECO:0007669"/>
    <property type="project" value="InterPro"/>
</dbReference>
<feature type="domain" description="Ap4A phosphorylase 1/2 N-terminal" evidence="3">
    <location>
        <begin position="153"/>
        <end position="279"/>
    </location>
</feature>
<dbReference type="GO" id="GO:0003877">
    <property type="term" value="F:ATP:ADP adenylyltransferase activity"/>
    <property type="evidence" value="ECO:0007669"/>
    <property type="project" value="UniProtKB-EC"/>
</dbReference>
<dbReference type="STRING" id="183478.A0A364NAL2"/>
<name>A0A364NAL2_STELY</name>
<gene>
    <name evidence="4" type="ORF">DDE83_002152</name>
</gene>
<dbReference type="SUPFAM" id="SSF54197">
    <property type="entry name" value="HIT-like"/>
    <property type="match status" value="1"/>
</dbReference>
<dbReference type="InterPro" id="IPR045759">
    <property type="entry name" value="Ap4A_phos1/2_N"/>
</dbReference>
<keyword evidence="4" id="KW-0808">Transferase</keyword>
<reference evidence="5" key="1">
    <citation type="submission" date="2018-05" db="EMBL/GenBank/DDBJ databases">
        <title>Draft genome sequence of Stemphylium lycopersici strain CIDEFI 213.</title>
        <authorList>
            <person name="Medina R."/>
            <person name="Franco M.E.E."/>
            <person name="Lucentini C.G."/>
            <person name="Saparrat M.C.N."/>
            <person name="Balatti P.A."/>
        </authorList>
    </citation>
    <scope>NUCLEOTIDE SEQUENCE [LARGE SCALE GENOMIC DNA]</scope>
    <source>
        <strain evidence="5">CIDEFI 213</strain>
    </source>
</reference>
<feature type="compositionally biased region" description="Polar residues" evidence="1">
    <location>
        <begin position="1"/>
        <end position="11"/>
    </location>
</feature>
<dbReference type="InterPro" id="IPR019200">
    <property type="entry name" value="ATP_adenylylTrfase_C"/>
</dbReference>
<feature type="region of interest" description="Disordered" evidence="1">
    <location>
        <begin position="1"/>
        <end position="28"/>
    </location>
</feature>
<dbReference type="InterPro" id="IPR043171">
    <property type="entry name" value="Ap4A_phos1/2-like"/>
</dbReference>
<dbReference type="InterPro" id="IPR009163">
    <property type="entry name" value="Ap4A_phos1/2"/>
</dbReference>
<proteinExistence type="predicted"/>
<accession>A0A364NAL2</accession>
<dbReference type="Proteomes" id="UP000249619">
    <property type="component" value="Unassembled WGS sequence"/>
</dbReference>
<feature type="region of interest" description="Disordered" evidence="1">
    <location>
        <begin position="363"/>
        <end position="425"/>
    </location>
</feature>
<organism evidence="4 5">
    <name type="scientific">Stemphylium lycopersici</name>
    <name type="common">Tomato gray leaf spot disease fungus</name>
    <name type="synonym">Thyrospora lycopersici</name>
    <dbReference type="NCBI Taxonomy" id="183478"/>
    <lineage>
        <taxon>Eukaryota</taxon>
        <taxon>Fungi</taxon>
        <taxon>Dikarya</taxon>
        <taxon>Ascomycota</taxon>
        <taxon>Pezizomycotina</taxon>
        <taxon>Dothideomycetes</taxon>
        <taxon>Pleosporomycetidae</taxon>
        <taxon>Pleosporales</taxon>
        <taxon>Pleosporineae</taxon>
        <taxon>Pleosporaceae</taxon>
        <taxon>Stemphylium</taxon>
    </lineage>
</organism>
<comment type="caution">
    <text evidence="4">The sequence shown here is derived from an EMBL/GenBank/DDBJ whole genome shotgun (WGS) entry which is preliminary data.</text>
</comment>
<dbReference type="EMBL" id="QGDH01000022">
    <property type="protein sequence ID" value="RAR14384.1"/>
    <property type="molecule type" value="Genomic_DNA"/>
</dbReference>
<dbReference type="PANTHER" id="PTHR38420">
    <property type="entry name" value="AP-4-A PHOSPHORYLASE II"/>
    <property type="match status" value="1"/>
</dbReference>
<evidence type="ECO:0000313" key="5">
    <source>
        <dbReference type="Proteomes" id="UP000249619"/>
    </source>
</evidence>
<sequence>MTSSYPAQSATMEDPDQGWKPNNRPQSTVARNFMSELDSLFNLDGGVENLDKTVLEKKEAVTTQTKELEALEARLRAAEERLNQAKSNSPPAKSDNQRRPDQDQARLQGAASPLAQKTANMPGALPQAGLVETFDRLVSEGVIVYGPHESVRLKDEGYPLEFRICPALATKPHTVGATNHAFNQSRKWGPGSDMFCPDERLIITQLNGTHDLALNLFCVDRPQLLMLTLDSYKRQHEALDEDDFTVMLEVLRRFPSMYVIFNCGEKGGCSRVHKHLQGLKGPPRAFDHLMSAIDEKDMVPFQYFVHHFSDGFKNTSAPAIRAVYTSLLMQCQPPTDADADAKNAPPHNVVMWADRLVIIPRRSGSTGGASANAGDPGFESGTHHTASHQLASHHHEIKYFGRPRPRFALSRSQGQPAESPSPTPA</sequence>
<feature type="domain" description="ATP adenylyltransferase C-terminal" evidence="2">
    <location>
        <begin position="299"/>
        <end position="373"/>
    </location>
</feature>
<dbReference type="Pfam" id="PF09830">
    <property type="entry name" value="ATP_transf"/>
    <property type="match status" value="1"/>
</dbReference>
<evidence type="ECO:0000259" key="2">
    <source>
        <dbReference type="Pfam" id="PF09830"/>
    </source>
</evidence>
<evidence type="ECO:0000256" key="1">
    <source>
        <dbReference type="SAM" id="MobiDB-lite"/>
    </source>
</evidence>
<keyword evidence="4" id="KW-0548">Nucleotidyltransferase</keyword>
<dbReference type="Gene3D" id="3.30.428.70">
    <property type="match status" value="1"/>
</dbReference>
<dbReference type="GO" id="GO:0009117">
    <property type="term" value="P:nucleotide metabolic process"/>
    <property type="evidence" value="ECO:0007669"/>
    <property type="project" value="InterPro"/>
</dbReference>
<feature type="compositionally biased region" description="Basic and acidic residues" evidence="1">
    <location>
        <begin position="95"/>
        <end position="104"/>
    </location>
</feature>